<evidence type="ECO:0000313" key="1">
    <source>
        <dbReference type="EMBL" id="SOS35736.1"/>
    </source>
</evidence>
<dbReference type="RefSeq" id="WP_104698637.1">
    <property type="nucleotide sequence ID" value="NZ_LT963408.1"/>
</dbReference>
<protein>
    <submittedName>
        <fullName evidence="1">Uncharacterized protein</fullName>
    </submittedName>
</protein>
<name>A0A2K4WIK5_9PSED</name>
<accession>A0A2K4WIK5</accession>
<reference evidence="2" key="1">
    <citation type="submission" date="2017-11" db="EMBL/GenBank/DDBJ databases">
        <authorList>
            <person name="Blom J."/>
        </authorList>
    </citation>
    <scope>NUCLEOTIDE SEQUENCE [LARGE SCALE GENOMIC DNA]</scope>
</reference>
<organism evidence="1 2">
    <name type="scientific">Pseudomonas syringae group genomosp. 3</name>
    <dbReference type="NCBI Taxonomy" id="251701"/>
    <lineage>
        <taxon>Bacteria</taxon>
        <taxon>Pseudomonadati</taxon>
        <taxon>Pseudomonadota</taxon>
        <taxon>Gammaproteobacteria</taxon>
        <taxon>Pseudomonadales</taxon>
        <taxon>Pseudomonadaceae</taxon>
        <taxon>Pseudomonas</taxon>
    </lineage>
</organism>
<dbReference type="EMBL" id="LT963408">
    <property type="protein sequence ID" value="SOS35736.1"/>
    <property type="molecule type" value="Genomic_DNA"/>
</dbReference>
<dbReference type="Proteomes" id="UP000238093">
    <property type="component" value="Chromosome I"/>
</dbReference>
<proteinExistence type="predicted"/>
<dbReference type="AlphaFoldDB" id="A0A2K4WIK5"/>
<sequence length="415" mass="46602">MIELLKWKIRQLQGAELEKFVRRLLPTVSSDYDQLTDTLNHLGRVTQGPADLFAYKQANGRYTAVLCAGQAKGLKAKVLSDIEKLSREDCDIRDEIDQVVICLSATGSTAEAVYRKACARHGWTATVYALDRLADLANKSPELAGTLCAQELYEFGKMQATDVPSVPVVPTVPVKSRFYDCGNRVGIVRASLAMSPSRFIELVDYDSEKRLAYLESKTIDMSESEIANVSEATGVSAEWLMHGKGGMFPIETISTYHWAEMKKLKEANPNSVHMLVNSETQQLALLAHLHANNWKIYSISFDLNFAGWWGDHHQIPEVFDMFKQLEDDYRGRIYGRVIGPKEFADILTGETHPAFFMSATRAAGVHWFEHIFDHGRKGSMAGNYEGWYGEWFISAQDYFNLYSGEIGASPATERI</sequence>
<evidence type="ECO:0000313" key="2">
    <source>
        <dbReference type="Proteomes" id="UP000238093"/>
    </source>
</evidence>
<gene>
    <name evidence="1" type="ORF">CFBP6411_04379</name>
</gene>